<dbReference type="AlphaFoldDB" id="A0A1I3E5Q3"/>
<dbReference type="Pfam" id="PF04321">
    <property type="entry name" value="RmlD_sub_bind"/>
    <property type="match status" value="1"/>
</dbReference>
<accession>A0A1I3E5Q3</accession>
<dbReference type="UniPathway" id="UPA00124"/>
<evidence type="ECO:0000256" key="2">
    <source>
        <dbReference type="ARBA" id="ARBA00010944"/>
    </source>
</evidence>
<evidence type="ECO:0000313" key="9">
    <source>
        <dbReference type="Proteomes" id="UP000199518"/>
    </source>
</evidence>
<keyword evidence="6" id="KW-0521">NADP</keyword>
<dbReference type="GO" id="GO:0048270">
    <property type="term" value="F:methionine adenosyltransferase regulator activity"/>
    <property type="evidence" value="ECO:0007669"/>
    <property type="project" value="TreeGrafter"/>
</dbReference>
<protein>
    <recommendedName>
        <fullName evidence="4 6">dTDP-4-dehydrorhamnose reductase</fullName>
        <ecNumber evidence="3 6">1.1.1.133</ecNumber>
    </recommendedName>
</protein>
<dbReference type="GO" id="GO:0019305">
    <property type="term" value="P:dTDP-rhamnose biosynthetic process"/>
    <property type="evidence" value="ECO:0007669"/>
    <property type="project" value="UniProtKB-UniPathway"/>
</dbReference>
<evidence type="ECO:0000259" key="7">
    <source>
        <dbReference type="Pfam" id="PF04321"/>
    </source>
</evidence>
<dbReference type="EMBL" id="FOQD01000004">
    <property type="protein sequence ID" value="SFH94275.1"/>
    <property type="molecule type" value="Genomic_DNA"/>
</dbReference>
<dbReference type="SUPFAM" id="SSF51735">
    <property type="entry name" value="NAD(P)-binding Rossmann-fold domains"/>
    <property type="match status" value="1"/>
</dbReference>
<gene>
    <name evidence="8" type="ORF">SAMN05421753_10490</name>
</gene>
<dbReference type="InterPro" id="IPR036291">
    <property type="entry name" value="NAD(P)-bd_dom_sf"/>
</dbReference>
<dbReference type="PANTHER" id="PTHR10491">
    <property type="entry name" value="DTDP-4-DEHYDRORHAMNOSE REDUCTASE"/>
    <property type="match status" value="1"/>
</dbReference>
<feature type="domain" description="RmlD-like substrate binding" evidence="7">
    <location>
        <begin position="40"/>
        <end position="285"/>
    </location>
</feature>
<evidence type="ECO:0000256" key="4">
    <source>
        <dbReference type="ARBA" id="ARBA00017099"/>
    </source>
</evidence>
<dbReference type="InterPro" id="IPR005913">
    <property type="entry name" value="dTDP_dehydrorham_reduct"/>
</dbReference>
<reference evidence="9" key="1">
    <citation type="submission" date="2016-10" db="EMBL/GenBank/DDBJ databases">
        <authorList>
            <person name="Varghese N."/>
            <person name="Submissions S."/>
        </authorList>
    </citation>
    <scope>NUCLEOTIDE SEQUENCE [LARGE SCALE GENOMIC DNA]</scope>
    <source>
        <strain evidence="9">DSM 26348</strain>
    </source>
</reference>
<dbReference type="Gene3D" id="3.40.50.720">
    <property type="entry name" value="NAD(P)-binding Rossmann-like Domain"/>
    <property type="match status" value="1"/>
</dbReference>
<dbReference type="GO" id="GO:0006556">
    <property type="term" value="P:S-adenosylmethionine biosynthetic process"/>
    <property type="evidence" value="ECO:0007669"/>
    <property type="project" value="TreeGrafter"/>
</dbReference>
<dbReference type="GO" id="GO:0048269">
    <property type="term" value="C:methionine adenosyltransferase complex"/>
    <property type="evidence" value="ECO:0007669"/>
    <property type="project" value="TreeGrafter"/>
</dbReference>
<dbReference type="STRING" id="1576369.SAMN05421753_10490"/>
<evidence type="ECO:0000256" key="5">
    <source>
        <dbReference type="ARBA" id="ARBA00048200"/>
    </source>
</evidence>
<dbReference type="PANTHER" id="PTHR10491:SF4">
    <property type="entry name" value="METHIONINE ADENOSYLTRANSFERASE 2 SUBUNIT BETA"/>
    <property type="match status" value="1"/>
</dbReference>
<evidence type="ECO:0000313" key="8">
    <source>
        <dbReference type="EMBL" id="SFH94275.1"/>
    </source>
</evidence>
<dbReference type="RefSeq" id="WP_092048459.1">
    <property type="nucleotide sequence ID" value="NZ_FOQD01000004.1"/>
</dbReference>
<dbReference type="GO" id="GO:0008831">
    <property type="term" value="F:dTDP-4-dehydrorhamnose reductase activity"/>
    <property type="evidence" value="ECO:0007669"/>
    <property type="project" value="UniProtKB-EC"/>
</dbReference>
<dbReference type="InterPro" id="IPR029903">
    <property type="entry name" value="RmlD-like-bd"/>
</dbReference>
<comment type="catalytic activity">
    <reaction evidence="5">
        <text>dTDP-beta-L-rhamnose + NADP(+) = dTDP-4-dehydro-beta-L-rhamnose + NADPH + H(+)</text>
        <dbReference type="Rhea" id="RHEA:21796"/>
        <dbReference type="ChEBI" id="CHEBI:15378"/>
        <dbReference type="ChEBI" id="CHEBI:57510"/>
        <dbReference type="ChEBI" id="CHEBI:57783"/>
        <dbReference type="ChEBI" id="CHEBI:58349"/>
        <dbReference type="ChEBI" id="CHEBI:62830"/>
        <dbReference type="EC" id="1.1.1.133"/>
    </reaction>
</comment>
<dbReference type="EC" id="1.1.1.133" evidence="3 6"/>
<comment type="similarity">
    <text evidence="2 6">Belongs to the dTDP-4-dehydrorhamnose reductase family.</text>
</comment>
<keyword evidence="6" id="KW-0560">Oxidoreductase</keyword>
<name>A0A1I3E5Q3_9PLAN</name>
<evidence type="ECO:0000256" key="6">
    <source>
        <dbReference type="RuleBase" id="RU364082"/>
    </source>
</evidence>
<comment type="function">
    <text evidence="6">Catalyzes the reduction of dTDP-6-deoxy-L-lyxo-4-hexulose to yield dTDP-L-rhamnose.</text>
</comment>
<evidence type="ECO:0000256" key="1">
    <source>
        <dbReference type="ARBA" id="ARBA00004781"/>
    </source>
</evidence>
<evidence type="ECO:0000256" key="3">
    <source>
        <dbReference type="ARBA" id="ARBA00012929"/>
    </source>
</evidence>
<organism evidence="8 9">
    <name type="scientific">Planctomicrobium piriforme</name>
    <dbReference type="NCBI Taxonomy" id="1576369"/>
    <lineage>
        <taxon>Bacteria</taxon>
        <taxon>Pseudomonadati</taxon>
        <taxon>Planctomycetota</taxon>
        <taxon>Planctomycetia</taxon>
        <taxon>Planctomycetales</taxon>
        <taxon>Planctomycetaceae</taxon>
        <taxon>Planctomicrobium</taxon>
    </lineage>
</organism>
<proteinExistence type="inferred from homology"/>
<dbReference type="Proteomes" id="UP000199518">
    <property type="component" value="Unassembled WGS sequence"/>
</dbReference>
<comment type="pathway">
    <text evidence="1 6">Carbohydrate biosynthesis; dTDP-L-rhamnose biosynthesis.</text>
</comment>
<dbReference type="OrthoDB" id="239715at2"/>
<keyword evidence="9" id="KW-1185">Reference proteome</keyword>
<sequence>MKTFLVVGVDTIAGANVAASFSNRYRVAIWAPHAGYEIANCDALDPRMSPPEAIAAAQADCLIYCGPAARSSWEPQTKTLINDALVTDAQCWAHAAAAANVRIVMISSDAVFTGPWLFHDEDSHGVCPSYQAQMIRAAEEQVTELCPEALILRTNVFGWSAGSEATGWIEATLKNVETKRIVQQDHIRHAAPILATDMADILDRACQENLTGVYHVAGAERINPLQFTQRLADRFELPWLAMRRESSLNEPPQGFGEGECSLQTKKIRKDLCVAMPLLSESLTRLHAQAQSGYCEQLRTTPVARAPKRRAA</sequence>